<dbReference type="FunFam" id="3.30.450.20:FF:000003">
    <property type="entry name" value="Aryl hydrocarbon receptor nuclear translocator 2"/>
    <property type="match status" value="1"/>
</dbReference>
<reference evidence="10 11" key="1">
    <citation type="submission" date="2019-01" db="EMBL/GenBank/DDBJ databases">
        <title>A draft genome assembly of the solar-powered sea slug Elysia chlorotica.</title>
        <authorList>
            <person name="Cai H."/>
            <person name="Li Q."/>
            <person name="Fang X."/>
            <person name="Li J."/>
            <person name="Curtis N.E."/>
            <person name="Altenburger A."/>
            <person name="Shibata T."/>
            <person name="Feng M."/>
            <person name="Maeda T."/>
            <person name="Schwartz J.A."/>
            <person name="Shigenobu S."/>
            <person name="Lundholm N."/>
            <person name="Nishiyama T."/>
            <person name="Yang H."/>
            <person name="Hasebe M."/>
            <person name="Li S."/>
            <person name="Pierce S.K."/>
            <person name="Wang J."/>
        </authorList>
    </citation>
    <scope>NUCLEOTIDE SEQUENCE [LARGE SCALE GENOMIC DNA]</scope>
    <source>
        <strain evidence="10">EC2010</strain>
        <tissue evidence="10">Whole organism of an adult</tissue>
    </source>
</reference>
<dbReference type="Gene3D" id="3.30.450.20">
    <property type="entry name" value="PAS domain"/>
    <property type="match status" value="2"/>
</dbReference>
<evidence type="ECO:0000313" key="11">
    <source>
        <dbReference type="Proteomes" id="UP000271974"/>
    </source>
</evidence>
<dbReference type="PROSITE" id="PS50112">
    <property type="entry name" value="PAS"/>
    <property type="match status" value="2"/>
</dbReference>
<feature type="region of interest" description="Disordered" evidence="7">
    <location>
        <begin position="504"/>
        <end position="600"/>
    </location>
</feature>
<dbReference type="AlphaFoldDB" id="A0A433TCY7"/>
<gene>
    <name evidence="10" type="ORF">EGW08_012815</name>
</gene>
<name>A0A433TCY7_ELYCH</name>
<dbReference type="InterPro" id="IPR000014">
    <property type="entry name" value="PAS"/>
</dbReference>
<dbReference type="SUPFAM" id="SSF55785">
    <property type="entry name" value="PYP-like sensor domain (PAS domain)"/>
    <property type="match status" value="2"/>
</dbReference>
<dbReference type="CDD" id="cd00130">
    <property type="entry name" value="PAS"/>
    <property type="match status" value="2"/>
</dbReference>
<evidence type="ECO:0000313" key="10">
    <source>
        <dbReference type="EMBL" id="RUS79438.1"/>
    </source>
</evidence>
<feature type="domain" description="PAS" evidence="8">
    <location>
        <begin position="328"/>
        <end position="376"/>
    </location>
</feature>
<keyword evidence="5" id="KW-0804">Transcription</keyword>
<dbReference type="PROSITE" id="PS50888">
    <property type="entry name" value="BHLH"/>
    <property type="match status" value="1"/>
</dbReference>
<evidence type="ECO:0000256" key="1">
    <source>
        <dbReference type="ARBA" id="ARBA00004123"/>
    </source>
</evidence>
<organism evidence="10 11">
    <name type="scientific">Elysia chlorotica</name>
    <name type="common">Eastern emerald elysia</name>
    <name type="synonym">Sea slug</name>
    <dbReference type="NCBI Taxonomy" id="188477"/>
    <lineage>
        <taxon>Eukaryota</taxon>
        <taxon>Metazoa</taxon>
        <taxon>Spiralia</taxon>
        <taxon>Lophotrochozoa</taxon>
        <taxon>Mollusca</taxon>
        <taxon>Gastropoda</taxon>
        <taxon>Heterobranchia</taxon>
        <taxon>Euthyneura</taxon>
        <taxon>Panpulmonata</taxon>
        <taxon>Sacoglossa</taxon>
        <taxon>Placobranchoidea</taxon>
        <taxon>Plakobranchidae</taxon>
        <taxon>Elysia</taxon>
    </lineage>
</organism>
<dbReference type="SMART" id="SM00091">
    <property type="entry name" value="PAS"/>
    <property type="match status" value="2"/>
</dbReference>
<evidence type="ECO:0000256" key="7">
    <source>
        <dbReference type="SAM" id="MobiDB-lite"/>
    </source>
</evidence>
<feature type="compositionally biased region" description="Low complexity" evidence="7">
    <location>
        <begin position="580"/>
        <end position="597"/>
    </location>
</feature>
<evidence type="ECO:0000256" key="4">
    <source>
        <dbReference type="ARBA" id="ARBA00023125"/>
    </source>
</evidence>
<dbReference type="Proteomes" id="UP000271974">
    <property type="component" value="Unassembled WGS sequence"/>
</dbReference>
<proteinExistence type="predicted"/>
<dbReference type="Pfam" id="PF14598">
    <property type="entry name" value="PAS_11"/>
    <property type="match status" value="1"/>
</dbReference>
<evidence type="ECO:0000256" key="3">
    <source>
        <dbReference type="ARBA" id="ARBA00023015"/>
    </source>
</evidence>
<dbReference type="InterPro" id="IPR001610">
    <property type="entry name" value="PAC"/>
</dbReference>
<evidence type="ECO:0000256" key="5">
    <source>
        <dbReference type="ARBA" id="ARBA00023163"/>
    </source>
</evidence>
<dbReference type="Pfam" id="PF00989">
    <property type="entry name" value="PAS"/>
    <property type="match status" value="1"/>
</dbReference>
<keyword evidence="4" id="KW-0238">DNA-binding</keyword>
<accession>A0A433TCY7</accession>
<dbReference type="InterPro" id="IPR035965">
    <property type="entry name" value="PAS-like_dom_sf"/>
</dbReference>
<keyword evidence="3" id="KW-0805">Transcription regulation</keyword>
<dbReference type="InterPro" id="IPR050933">
    <property type="entry name" value="Circadian_TF"/>
</dbReference>
<dbReference type="PRINTS" id="PR00785">
    <property type="entry name" value="NCTRNSLOCATR"/>
</dbReference>
<dbReference type="SUPFAM" id="SSF47459">
    <property type="entry name" value="HLH, helix-loop-helix DNA-binding domain"/>
    <property type="match status" value="1"/>
</dbReference>
<dbReference type="CDD" id="cd18947">
    <property type="entry name" value="bHLH-PAS_ARNT"/>
    <property type="match status" value="1"/>
</dbReference>
<dbReference type="NCBIfam" id="TIGR00229">
    <property type="entry name" value="sensory_box"/>
    <property type="match status" value="1"/>
</dbReference>
<evidence type="ECO:0000259" key="8">
    <source>
        <dbReference type="PROSITE" id="PS50112"/>
    </source>
</evidence>
<dbReference type="OrthoDB" id="71302at2759"/>
<comment type="subcellular location">
    <subcellularLocation>
        <location evidence="1">Nucleus</location>
    </subcellularLocation>
</comment>
<evidence type="ECO:0000259" key="9">
    <source>
        <dbReference type="PROSITE" id="PS50888"/>
    </source>
</evidence>
<comment type="caution">
    <text evidence="10">The sequence shown here is derived from an EMBL/GenBank/DDBJ whole genome shotgun (WGS) entry which is preliminary data.</text>
</comment>
<dbReference type="PANTHER" id="PTHR23042">
    <property type="entry name" value="CIRCADIAN PROTEIN CLOCK/ARNT/BMAL/PAS"/>
    <property type="match status" value="1"/>
</dbReference>
<dbReference type="SMART" id="SM00353">
    <property type="entry name" value="HLH"/>
    <property type="match status" value="1"/>
</dbReference>
<feature type="compositionally biased region" description="Polar residues" evidence="7">
    <location>
        <begin position="547"/>
        <end position="574"/>
    </location>
</feature>
<dbReference type="InterPro" id="IPR001067">
    <property type="entry name" value="Nuc_translocat"/>
</dbReference>
<feature type="domain" description="PAS" evidence="8">
    <location>
        <begin position="120"/>
        <end position="191"/>
    </location>
</feature>
<evidence type="ECO:0000256" key="6">
    <source>
        <dbReference type="ARBA" id="ARBA00023242"/>
    </source>
</evidence>
<protein>
    <recommendedName>
        <fullName evidence="12">Aryl hydrocarbon receptor nuclear translocator</fullName>
    </recommendedName>
</protein>
<dbReference type="EMBL" id="RQTK01000451">
    <property type="protein sequence ID" value="RUS79438.1"/>
    <property type="molecule type" value="Genomic_DNA"/>
</dbReference>
<dbReference type="GO" id="GO:0005634">
    <property type="term" value="C:nucleus"/>
    <property type="evidence" value="ECO:0007669"/>
    <property type="project" value="UniProtKB-SubCell"/>
</dbReference>
<dbReference type="InterPro" id="IPR013767">
    <property type="entry name" value="PAS_fold"/>
</dbReference>
<dbReference type="GO" id="GO:0005667">
    <property type="term" value="C:transcription regulator complex"/>
    <property type="evidence" value="ECO:0007669"/>
    <property type="project" value="InterPro"/>
</dbReference>
<evidence type="ECO:0000256" key="2">
    <source>
        <dbReference type="ARBA" id="ARBA00022737"/>
    </source>
</evidence>
<dbReference type="InterPro" id="IPR011598">
    <property type="entry name" value="bHLH_dom"/>
</dbReference>
<dbReference type="GO" id="GO:0003677">
    <property type="term" value="F:DNA binding"/>
    <property type="evidence" value="ECO:0007669"/>
    <property type="project" value="UniProtKB-KW"/>
</dbReference>
<feature type="compositionally biased region" description="Basic and acidic residues" evidence="7">
    <location>
        <begin position="42"/>
        <end position="53"/>
    </location>
</feature>
<dbReference type="Pfam" id="PF00010">
    <property type="entry name" value="HLH"/>
    <property type="match status" value="1"/>
</dbReference>
<keyword evidence="2" id="KW-0677">Repeat</keyword>
<dbReference type="GO" id="GO:0003700">
    <property type="term" value="F:DNA-binding transcription factor activity"/>
    <property type="evidence" value="ECO:0007669"/>
    <property type="project" value="InterPro"/>
</dbReference>
<sequence>MATVTLSPEPSGSDGKQRKRKNGQESDDEDSQCGSFGNGPESADKERFARESHCEIERRRRNKMTAYINELCDMVPTCSTLARKPDKLTILRMAVSHMKTLRGTGNTNNDGSYRPSFLTDQELKHLILEAADGFLFVVQCDSGRIVYVSDSITPVLNQSQGDLFGSTLYDLTHPDDVEKVREQLSTSESQNTGRILDLKTGTVKKEGHQSSIRLCMGSRRGFICRLRMGNVQPDPMTANHTVRMRQRNTLGPASDGNHYAVVHVTGYIKNWPPSAGVQLDRNDSDEHGGSHCCLVAIGRLQVTNTPNCSDIVGPNPPSEYISRHSICGKFTFVDQRVTAVLGYQPQELLGKLAFDFYHPDDLTHMKETFEQVLKLKGQVMSIMYRFRASNREWVWLRTSSFSFQNPYTDQVEYIVCTNSLVKATQQGQITPIHNQAEQASDAAMTGMHAYQSRAMQADPMGLGSAAGAAKPGTDYVTDMYHMGQRPGMQQEVYPGYQSAGLKYPVHPAGGTPPQSAAIGMRRSPAQNPGPGWPHQAGFGRPDGATDYGTSAASQSQYNSMGPGNNGAVWSQQWPSGDGSAQQAAQQHQQQHPQQQQQSEEFSDMFGMLSSQGTEFSDLMFNNFTE</sequence>
<dbReference type="InterPro" id="IPR036638">
    <property type="entry name" value="HLH_DNA-bd_sf"/>
</dbReference>
<feature type="region of interest" description="Disordered" evidence="7">
    <location>
        <begin position="1"/>
        <end position="53"/>
    </location>
</feature>
<dbReference type="SMART" id="SM00086">
    <property type="entry name" value="PAC"/>
    <property type="match status" value="2"/>
</dbReference>
<dbReference type="GO" id="GO:0046983">
    <property type="term" value="F:protein dimerization activity"/>
    <property type="evidence" value="ECO:0007669"/>
    <property type="project" value="InterPro"/>
</dbReference>
<dbReference type="GO" id="GO:0005737">
    <property type="term" value="C:cytoplasm"/>
    <property type="evidence" value="ECO:0007669"/>
    <property type="project" value="InterPro"/>
</dbReference>
<dbReference type="FunFam" id="4.10.280.10:FF:000011">
    <property type="entry name" value="Aryl hydrocarbon receptor nuclear translocator 2"/>
    <property type="match status" value="1"/>
</dbReference>
<keyword evidence="6" id="KW-0539">Nucleus</keyword>
<evidence type="ECO:0008006" key="12">
    <source>
        <dbReference type="Google" id="ProtNLM"/>
    </source>
</evidence>
<dbReference type="Gene3D" id="4.10.280.10">
    <property type="entry name" value="Helix-loop-helix DNA-binding domain"/>
    <property type="match status" value="1"/>
</dbReference>
<keyword evidence="11" id="KW-1185">Reference proteome</keyword>
<feature type="compositionally biased region" description="Polar residues" evidence="7">
    <location>
        <begin position="1"/>
        <end position="10"/>
    </location>
</feature>
<feature type="domain" description="BHLH" evidence="9">
    <location>
        <begin position="48"/>
        <end position="101"/>
    </location>
</feature>
<dbReference type="STRING" id="188477.A0A433TCY7"/>